<dbReference type="GO" id="GO:0004879">
    <property type="term" value="F:nuclear receptor activity"/>
    <property type="evidence" value="ECO:0007669"/>
    <property type="project" value="TreeGrafter"/>
</dbReference>
<keyword evidence="5" id="KW-0805">Transcription regulation</keyword>
<comment type="subcellular location">
    <subcellularLocation>
        <location evidence="1">Nucleus</location>
    </subcellularLocation>
</comment>
<keyword evidence="8 12" id="KW-0675">Receptor</keyword>
<proteinExistence type="predicted"/>
<evidence type="ECO:0000256" key="9">
    <source>
        <dbReference type="ARBA" id="ARBA00023242"/>
    </source>
</evidence>
<name>A0A1S3J7G3_LINAN</name>
<dbReference type="STRING" id="7574.A0A1S3J7G3"/>
<dbReference type="GO" id="GO:0000978">
    <property type="term" value="F:RNA polymerase II cis-regulatory region sequence-specific DNA binding"/>
    <property type="evidence" value="ECO:0007669"/>
    <property type="project" value="TreeGrafter"/>
</dbReference>
<keyword evidence="6" id="KW-0238">DNA-binding</keyword>
<keyword evidence="7" id="KW-0804">Transcription</keyword>
<organism evidence="11 12">
    <name type="scientific">Lingula anatina</name>
    <name type="common">Brachiopod</name>
    <name type="synonym">Lingula unguis</name>
    <dbReference type="NCBI Taxonomy" id="7574"/>
    <lineage>
        <taxon>Eukaryota</taxon>
        <taxon>Metazoa</taxon>
        <taxon>Spiralia</taxon>
        <taxon>Lophotrochozoa</taxon>
        <taxon>Brachiopoda</taxon>
        <taxon>Linguliformea</taxon>
        <taxon>Lingulata</taxon>
        <taxon>Lingulida</taxon>
        <taxon>Linguloidea</taxon>
        <taxon>Lingulidae</taxon>
        <taxon>Lingula</taxon>
    </lineage>
</organism>
<dbReference type="GO" id="GO:0008270">
    <property type="term" value="F:zinc ion binding"/>
    <property type="evidence" value="ECO:0007669"/>
    <property type="project" value="UniProtKB-KW"/>
</dbReference>
<evidence type="ECO:0000313" key="12">
    <source>
        <dbReference type="RefSeq" id="XP_013406181.1"/>
    </source>
</evidence>
<evidence type="ECO:0000256" key="8">
    <source>
        <dbReference type="ARBA" id="ARBA00023170"/>
    </source>
</evidence>
<dbReference type="PRINTS" id="PR00047">
    <property type="entry name" value="STROIDFINGER"/>
</dbReference>
<protein>
    <submittedName>
        <fullName evidence="12">Probable nuclear hormone receptor HR3</fullName>
    </submittedName>
</protein>
<keyword evidence="2" id="KW-0479">Metal-binding</keyword>
<keyword evidence="11" id="KW-1185">Reference proteome</keyword>
<evidence type="ECO:0000259" key="10">
    <source>
        <dbReference type="SMART" id="SM00399"/>
    </source>
</evidence>
<dbReference type="Proteomes" id="UP000085678">
    <property type="component" value="Unplaced"/>
</dbReference>
<evidence type="ECO:0000256" key="2">
    <source>
        <dbReference type="ARBA" id="ARBA00022723"/>
    </source>
</evidence>
<dbReference type="GeneID" id="106170741"/>
<sequence>MTTNMKGNLEDLTLSNTTIQSDKTARAQIEVIPCKVCGDKSSGVHYGVITCEGCKVSCHSYSIVSSEIQREGVCIVYYTYDIF</sequence>
<dbReference type="PANTHER" id="PTHR45805">
    <property type="entry name" value="NUCLEAR HORMONE RECEPTOR HR3-RELATED"/>
    <property type="match status" value="1"/>
</dbReference>
<evidence type="ECO:0000256" key="7">
    <source>
        <dbReference type="ARBA" id="ARBA00023163"/>
    </source>
</evidence>
<evidence type="ECO:0000256" key="1">
    <source>
        <dbReference type="ARBA" id="ARBA00004123"/>
    </source>
</evidence>
<dbReference type="Pfam" id="PF00105">
    <property type="entry name" value="zf-C4"/>
    <property type="match status" value="1"/>
</dbReference>
<dbReference type="KEGG" id="lak:106170741"/>
<gene>
    <name evidence="12" type="primary">LOC106170741</name>
</gene>
<evidence type="ECO:0000313" key="11">
    <source>
        <dbReference type="Proteomes" id="UP000085678"/>
    </source>
</evidence>
<keyword evidence="3" id="KW-0863">Zinc-finger</keyword>
<accession>A0A1S3J7G3</accession>
<dbReference type="Gene3D" id="3.30.50.10">
    <property type="entry name" value="Erythroid Transcription Factor GATA-1, subunit A"/>
    <property type="match status" value="1"/>
</dbReference>
<keyword evidence="4" id="KW-0862">Zinc</keyword>
<feature type="domain" description="Nuclear receptor" evidence="10">
    <location>
        <begin position="31"/>
        <end position="71"/>
    </location>
</feature>
<evidence type="ECO:0000256" key="4">
    <source>
        <dbReference type="ARBA" id="ARBA00022833"/>
    </source>
</evidence>
<dbReference type="SUPFAM" id="SSF57716">
    <property type="entry name" value="Glucocorticoid receptor-like (DNA-binding domain)"/>
    <property type="match status" value="1"/>
</dbReference>
<evidence type="ECO:0000256" key="5">
    <source>
        <dbReference type="ARBA" id="ARBA00023015"/>
    </source>
</evidence>
<reference evidence="12" key="1">
    <citation type="submission" date="2025-08" db="UniProtKB">
        <authorList>
            <consortium name="RefSeq"/>
        </authorList>
    </citation>
    <scope>IDENTIFICATION</scope>
    <source>
        <tissue evidence="12">Gonads</tissue>
    </source>
</reference>
<dbReference type="AlphaFoldDB" id="A0A1S3J7G3"/>
<dbReference type="GO" id="GO:0005634">
    <property type="term" value="C:nucleus"/>
    <property type="evidence" value="ECO:0007669"/>
    <property type="project" value="UniProtKB-SubCell"/>
</dbReference>
<dbReference type="InterPro" id="IPR001628">
    <property type="entry name" value="Znf_hrmn_rcpt"/>
</dbReference>
<evidence type="ECO:0000256" key="6">
    <source>
        <dbReference type="ARBA" id="ARBA00023125"/>
    </source>
</evidence>
<dbReference type="PANTHER" id="PTHR45805:SF2">
    <property type="entry name" value="NUCLEAR HORMONE RECEPTOR HR3-RELATED"/>
    <property type="match status" value="1"/>
</dbReference>
<dbReference type="InterPro" id="IPR013088">
    <property type="entry name" value="Znf_NHR/GATA"/>
</dbReference>
<dbReference type="InParanoid" id="A0A1S3J7G3"/>
<dbReference type="SMART" id="SM00399">
    <property type="entry name" value="ZnF_C4"/>
    <property type="match status" value="1"/>
</dbReference>
<dbReference type="RefSeq" id="XP_013406181.1">
    <property type="nucleotide sequence ID" value="XM_013550727.2"/>
</dbReference>
<evidence type="ECO:0000256" key="3">
    <source>
        <dbReference type="ARBA" id="ARBA00022771"/>
    </source>
</evidence>
<dbReference type="OrthoDB" id="6158959at2759"/>
<keyword evidence="9" id="KW-0539">Nucleus</keyword>